<dbReference type="PANTHER" id="PTHR43133">
    <property type="entry name" value="RNA POLYMERASE ECF-TYPE SIGMA FACTO"/>
    <property type="match status" value="1"/>
</dbReference>
<dbReference type="PANTHER" id="PTHR43133:SF51">
    <property type="entry name" value="RNA POLYMERASE SIGMA FACTOR"/>
    <property type="match status" value="1"/>
</dbReference>
<dbReference type="AlphaFoldDB" id="X0Y5Y8"/>
<dbReference type="InterPro" id="IPR013325">
    <property type="entry name" value="RNA_pol_sigma_r2"/>
</dbReference>
<dbReference type="GO" id="GO:0016987">
    <property type="term" value="F:sigma factor activity"/>
    <property type="evidence" value="ECO:0007669"/>
    <property type="project" value="UniProtKB-KW"/>
</dbReference>
<dbReference type="InterPro" id="IPR039425">
    <property type="entry name" value="RNA_pol_sigma-70-like"/>
</dbReference>
<dbReference type="InterPro" id="IPR007627">
    <property type="entry name" value="RNA_pol_sigma70_r2"/>
</dbReference>
<keyword evidence="2" id="KW-0731">Sigma factor</keyword>
<dbReference type="GO" id="GO:0006352">
    <property type="term" value="P:DNA-templated transcription initiation"/>
    <property type="evidence" value="ECO:0007669"/>
    <property type="project" value="InterPro"/>
</dbReference>
<dbReference type="Gene3D" id="1.10.1740.10">
    <property type="match status" value="1"/>
</dbReference>
<evidence type="ECO:0000256" key="1">
    <source>
        <dbReference type="ARBA" id="ARBA00023015"/>
    </source>
</evidence>
<feature type="non-terminal residue" evidence="5">
    <location>
        <position position="128"/>
    </location>
</feature>
<feature type="domain" description="RNA polymerase sigma-70 region 2" evidence="4">
    <location>
        <begin position="13"/>
        <end position="61"/>
    </location>
</feature>
<sequence>LTRELPADLRGVVSAEDVLQEAFVVAFRQIDTFEPRGADAFYHWLKAIAKHRLFDAIKGERAAKRGGRRTPVEAQPGTAASSVVELLELLNVHERTPSRSVARHEAVAALQVAFASLKDDYREALRLK</sequence>
<comment type="caution">
    <text evidence="5">The sequence shown here is derived from an EMBL/GenBank/DDBJ whole genome shotgun (WGS) entry which is preliminary data.</text>
</comment>
<feature type="non-terminal residue" evidence="5">
    <location>
        <position position="1"/>
    </location>
</feature>
<evidence type="ECO:0000259" key="4">
    <source>
        <dbReference type="Pfam" id="PF04542"/>
    </source>
</evidence>
<evidence type="ECO:0000256" key="3">
    <source>
        <dbReference type="ARBA" id="ARBA00023163"/>
    </source>
</evidence>
<accession>X0Y5Y8</accession>
<dbReference type="SUPFAM" id="SSF88946">
    <property type="entry name" value="Sigma2 domain of RNA polymerase sigma factors"/>
    <property type="match status" value="1"/>
</dbReference>
<reference evidence="5" key="1">
    <citation type="journal article" date="2014" name="Front. Microbiol.">
        <title>High frequency of phylogenetically diverse reductive dehalogenase-homologous genes in deep subseafloor sedimentary metagenomes.</title>
        <authorList>
            <person name="Kawai M."/>
            <person name="Futagami T."/>
            <person name="Toyoda A."/>
            <person name="Takaki Y."/>
            <person name="Nishi S."/>
            <person name="Hori S."/>
            <person name="Arai W."/>
            <person name="Tsubouchi T."/>
            <person name="Morono Y."/>
            <person name="Uchiyama I."/>
            <person name="Ito T."/>
            <person name="Fujiyama A."/>
            <person name="Inagaki F."/>
            <person name="Takami H."/>
        </authorList>
    </citation>
    <scope>NUCLEOTIDE SEQUENCE</scope>
    <source>
        <strain evidence="5">Expedition CK06-06</strain>
    </source>
</reference>
<organism evidence="5">
    <name type="scientific">marine sediment metagenome</name>
    <dbReference type="NCBI Taxonomy" id="412755"/>
    <lineage>
        <taxon>unclassified sequences</taxon>
        <taxon>metagenomes</taxon>
        <taxon>ecological metagenomes</taxon>
    </lineage>
</organism>
<keyword evidence="3" id="KW-0804">Transcription</keyword>
<evidence type="ECO:0000256" key="2">
    <source>
        <dbReference type="ARBA" id="ARBA00023082"/>
    </source>
</evidence>
<proteinExistence type="predicted"/>
<dbReference type="Pfam" id="PF04542">
    <property type="entry name" value="Sigma70_r2"/>
    <property type="match status" value="1"/>
</dbReference>
<gene>
    <name evidence="5" type="ORF">S01H1_84526</name>
</gene>
<dbReference type="EMBL" id="BARS01057733">
    <property type="protein sequence ID" value="GAG42712.1"/>
    <property type="molecule type" value="Genomic_DNA"/>
</dbReference>
<evidence type="ECO:0000313" key="5">
    <source>
        <dbReference type="EMBL" id="GAG42712.1"/>
    </source>
</evidence>
<keyword evidence="1" id="KW-0805">Transcription regulation</keyword>
<protein>
    <recommendedName>
        <fullName evidence="4">RNA polymerase sigma-70 region 2 domain-containing protein</fullName>
    </recommendedName>
</protein>
<name>X0Y5Y8_9ZZZZ</name>